<name>A0A380KF80_9STRE</name>
<dbReference type="OrthoDB" id="1822491at2"/>
<dbReference type="Proteomes" id="UP000254924">
    <property type="component" value="Unassembled WGS sequence"/>
</dbReference>
<keyword evidence="1" id="KW-0812">Transmembrane</keyword>
<keyword evidence="1" id="KW-1133">Transmembrane helix</keyword>
<dbReference type="EMBL" id="UHFN01000007">
    <property type="protein sequence ID" value="SUN63703.1"/>
    <property type="molecule type" value="Genomic_DNA"/>
</dbReference>
<evidence type="ECO:0000256" key="1">
    <source>
        <dbReference type="SAM" id="Phobius"/>
    </source>
</evidence>
<feature type="transmembrane region" description="Helical" evidence="1">
    <location>
        <begin position="145"/>
        <end position="164"/>
    </location>
</feature>
<sequence length="286" mass="33027">MYIFIVLVGVLMYSILYKLGLKVYDNLYGRTLLAILLFQPIILVGLILSEYLLSDSGYSITSEFLVSFFNEIGFNVRLSPMFDVIQNVIIILAVFIALRFLTGKSINKIAKVEGISYDDERREIVVEGKGGVETTLPLSLLNTSVLFSVIYMLIITLSLYNWYLFSNQFGNVLQNIVIVLAVLAVIEFFIMTYEMIEYMKEQSIRMVFQYPEDYLSVMAIFDLYIENREVVLSYLDIDSCVKQFIEKGIFRSAFKVDFNGKPSEYYRIDIAKELVDVYESEKKKCL</sequence>
<evidence type="ECO:0000313" key="3">
    <source>
        <dbReference type="Proteomes" id="UP000254924"/>
    </source>
</evidence>
<evidence type="ECO:0000313" key="2">
    <source>
        <dbReference type="EMBL" id="SUN63703.1"/>
    </source>
</evidence>
<feature type="transmembrane region" description="Helical" evidence="1">
    <location>
        <begin position="176"/>
        <end position="196"/>
    </location>
</feature>
<feature type="transmembrane region" description="Helical" evidence="1">
    <location>
        <begin position="84"/>
        <end position="101"/>
    </location>
</feature>
<gene>
    <name evidence="2" type="ORF">NCTC12224_02588</name>
</gene>
<keyword evidence="1" id="KW-0472">Membrane</keyword>
<dbReference type="AlphaFoldDB" id="A0A380KF80"/>
<keyword evidence="3" id="KW-1185">Reference proteome</keyword>
<reference evidence="2 3" key="1">
    <citation type="submission" date="2018-06" db="EMBL/GenBank/DDBJ databases">
        <authorList>
            <consortium name="Pathogen Informatics"/>
            <person name="Doyle S."/>
        </authorList>
    </citation>
    <scope>NUCLEOTIDE SEQUENCE [LARGE SCALE GENOMIC DNA]</scope>
    <source>
        <strain evidence="2 3">NCTC12224</strain>
    </source>
</reference>
<accession>A0A380KF80</accession>
<organism evidence="2 3">
    <name type="scientific">Streptococcus hyointestinalis</name>
    <dbReference type="NCBI Taxonomy" id="1337"/>
    <lineage>
        <taxon>Bacteria</taxon>
        <taxon>Bacillati</taxon>
        <taxon>Bacillota</taxon>
        <taxon>Bacilli</taxon>
        <taxon>Lactobacillales</taxon>
        <taxon>Streptococcaceae</taxon>
        <taxon>Streptococcus</taxon>
    </lineage>
</organism>
<protein>
    <submittedName>
        <fullName evidence="2">Uncharacterized protein</fullName>
    </submittedName>
</protein>
<feature type="transmembrane region" description="Helical" evidence="1">
    <location>
        <begin position="6"/>
        <end position="24"/>
    </location>
</feature>
<proteinExistence type="predicted"/>
<feature type="transmembrane region" description="Helical" evidence="1">
    <location>
        <begin position="31"/>
        <end position="53"/>
    </location>
</feature>